<dbReference type="InterPro" id="IPR002371">
    <property type="entry name" value="FlgK"/>
</dbReference>
<dbReference type="GO" id="GO:0044780">
    <property type="term" value="P:bacterial-type flagellum assembly"/>
    <property type="evidence" value="ECO:0007669"/>
    <property type="project" value="InterPro"/>
</dbReference>
<evidence type="ECO:0000256" key="1">
    <source>
        <dbReference type="ARBA" id="ARBA00004365"/>
    </source>
</evidence>
<dbReference type="Pfam" id="PF21158">
    <property type="entry name" value="flgK_1st_1"/>
    <property type="match status" value="1"/>
</dbReference>
<name>A0A0H5M0I4_YERIN</name>
<dbReference type="RefSeq" id="WP_042806764.1">
    <property type="nucleotide sequence ID" value="NZ_CWJI01000019.1"/>
</dbReference>
<comment type="similarity">
    <text evidence="3 7">Belongs to the flagella basal body rod proteins family.</text>
</comment>
<dbReference type="Pfam" id="PF06429">
    <property type="entry name" value="Flg_bbr_C"/>
    <property type="match status" value="1"/>
</dbReference>
<dbReference type="GO" id="GO:0005576">
    <property type="term" value="C:extracellular region"/>
    <property type="evidence" value="ECO:0007669"/>
    <property type="project" value="UniProtKB-SubCell"/>
</dbReference>
<protein>
    <recommendedName>
        <fullName evidence="4 7">Flagellar hook-associated protein 1</fullName>
        <shortName evidence="7">HAP1</shortName>
    </recommendedName>
</protein>
<evidence type="ECO:0000256" key="5">
    <source>
        <dbReference type="ARBA" id="ARBA00022525"/>
    </source>
</evidence>
<keyword evidence="12" id="KW-0966">Cell projection</keyword>
<sequence>MNLMYLAQGGLSSAQSALNVVGNNINNALTLGYSRQSIILGEAGGKTTNYGFFGYGVQVNGVQRAYDGFINNQVRGAAAEFQAISSRFQQVSQIDDMYGDSTNNISVAFGNIFESMQKMSSDPVNLASRQETYSQFNTISYKFQSDSKTLDGLEKSTNTQIKQSVDDINDCANQIANLNSQIEKIYWQTGNVPADLLDQRDLLLDKLSGQVGIRVNENPTTGRVDVTLANGLTLVNGDKAYALEAKPSPANPNRLEVAYIDASGNAMLLDENKFTEGNLGGLFKFRNEDLVSARNDLNQLALQMANEFNTVNAQGYDLYGNPGGNIFNIADPVALANRNNSSDVALGVSYTNISEVNGTDYTLVFIGPDESDWQITTSDGRTITPEIGDDGELIFEGISVMPSGVPEAGDSFLLNPLSGAAAGISVALTDGSQIAASSSSDVDDESNNENLQALLAVKDKQMIGKATFSEAYANMVSSVGSTVSGLKAEGTTSGKVFEQWAYQKQAVSGVDINEEYINMTMFSQYYQANAQVLQAAITIFDTILSIR</sequence>
<comment type="subcellular location">
    <subcellularLocation>
        <location evidence="1 7">Bacterial flagellum</location>
    </subcellularLocation>
    <subcellularLocation>
        <location evidence="2 7">Secreted</location>
    </subcellularLocation>
</comment>
<proteinExistence type="inferred from homology"/>
<dbReference type="PRINTS" id="PR01005">
    <property type="entry name" value="FLGHOOKAP1"/>
</dbReference>
<gene>
    <name evidence="12" type="primary">flgK_2</name>
    <name evidence="7" type="synonym">flgK</name>
    <name evidence="12" type="ORF">ERS008476_04020</name>
</gene>
<dbReference type="InterPro" id="IPR049119">
    <property type="entry name" value="FlgK_D2-like"/>
</dbReference>
<dbReference type="PANTHER" id="PTHR30033:SF1">
    <property type="entry name" value="FLAGELLAR HOOK-ASSOCIATED PROTEIN 1"/>
    <property type="match status" value="1"/>
</dbReference>
<dbReference type="SUPFAM" id="SSF64518">
    <property type="entry name" value="Phase 1 flagellin"/>
    <property type="match status" value="1"/>
</dbReference>
<evidence type="ECO:0000259" key="8">
    <source>
        <dbReference type="Pfam" id="PF00460"/>
    </source>
</evidence>
<evidence type="ECO:0000256" key="7">
    <source>
        <dbReference type="RuleBase" id="RU362065"/>
    </source>
</evidence>
<keyword evidence="12" id="KW-0282">Flagellum</keyword>
<dbReference type="GeneID" id="61816480"/>
<feature type="domain" description="Flagellar basal-body/hook protein C-terminal" evidence="9">
    <location>
        <begin position="508"/>
        <end position="545"/>
    </location>
</feature>
<evidence type="ECO:0000256" key="2">
    <source>
        <dbReference type="ARBA" id="ARBA00004613"/>
    </source>
</evidence>
<evidence type="ECO:0000256" key="3">
    <source>
        <dbReference type="ARBA" id="ARBA00009677"/>
    </source>
</evidence>
<evidence type="ECO:0000259" key="9">
    <source>
        <dbReference type="Pfam" id="PF06429"/>
    </source>
</evidence>
<evidence type="ECO:0000259" key="11">
    <source>
        <dbReference type="Pfam" id="PF22638"/>
    </source>
</evidence>
<evidence type="ECO:0000256" key="4">
    <source>
        <dbReference type="ARBA" id="ARBA00016244"/>
    </source>
</evidence>
<evidence type="ECO:0000313" key="12">
    <source>
        <dbReference type="EMBL" id="CRY56973.1"/>
    </source>
</evidence>
<dbReference type="InterPro" id="IPR001444">
    <property type="entry name" value="Flag_bb_rod_N"/>
</dbReference>
<dbReference type="GO" id="GO:0009424">
    <property type="term" value="C:bacterial-type flagellum hook"/>
    <property type="evidence" value="ECO:0007669"/>
    <property type="project" value="UniProtKB-UniRule"/>
</dbReference>
<dbReference type="NCBIfam" id="TIGR02492">
    <property type="entry name" value="flgK_ends"/>
    <property type="match status" value="1"/>
</dbReference>
<dbReference type="PANTHER" id="PTHR30033">
    <property type="entry name" value="FLAGELLAR HOOK-ASSOCIATED PROTEIN 1"/>
    <property type="match status" value="1"/>
</dbReference>
<evidence type="ECO:0000259" key="10">
    <source>
        <dbReference type="Pfam" id="PF21158"/>
    </source>
</evidence>
<dbReference type="Proteomes" id="UP000043316">
    <property type="component" value="Unassembled WGS sequence"/>
</dbReference>
<accession>A0A0H5M0I4</accession>
<keyword evidence="12" id="KW-0969">Cilium</keyword>
<dbReference type="AlphaFoldDB" id="A0A0H5M0I4"/>
<dbReference type="Pfam" id="PF00460">
    <property type="entry name" value="Flg_bb_rod"/>
    <property type="match status" value="1"/>
</dbReference>
<evidence type="ECO:0000313" key="13">
    <source>
        <dbReference type="Proteomes" id="UP000043316"/>
    </source>
</evidence>
<dbReference type="GO" id="GO:0005198">
    <property type="term" value="F:structural molecule activity"/>
    <property type="evidence" value="ECO:0007669"/>
    <property type="project" value="UniProtKB-UniRule"/>
</dbReference>
<dbReference type="InterPro" id="IPR010930">
    <property type="entry name" value="Flg_bb/hook_C_dom"/>
</dbReference>
<organism evidence="12 13">
    <name type="scientific">Yersinia intermedia</name>
    <dbReference type="NCBI Taxonomy" id="631"/>
    <lineage>
        <taxon>Bacteria</taxon>
        <taxon>Pseudomonadati</taxon>
        <taxon>Pseudomonadota</taxon>
        <taxon>Gammaproteobacteria</taxon>
        <taxon>Enterobacterales</taxon>
        <taxon>Yersiniaceae</taxon>
        <taxon>Yersinia</taxon>
    </lineage>
</organism>
<dbReference type="Pfam" id="PF22638">
    <property type="entry name" value="FlgK_D1"/>
    <property type="match status" value="1"/>
</dbReference>
<evidence type="ECO:0000256" key="6">
    <source>
        <dbReference type="ARBA" id="ARBA00023143"/>
    </source>
</evidence>
<dbReference type="EMBL" id="CWJI01000019">
    <property type="protein sequence ID" value="CRY56973.1"/>
    <property type="molecule type" value="Genomic_DNA"/>
</dbReference>
<keyword evidence="5 7" id="KW-0964">Secreted</keyword>
<reference evidence="13" key="1">
    <citation type="submission" date="2015-03" db="EMBL/GenBank/DDBJ databases">
        <authorList>
            <consortium name="Pathogen Informatics"/>
        </authorList>
    </citation>
    <scope>NUCLEOTIDE SEQUENCE [LARGE SCALE GENOMIC DNA]</scope>
    <source>
        <strain evidence="13">R148</strain>
    </source>
</reference>
<feature type="domain" description="Flagellar basal body rod protein N-terminal" evidence="8">
    <location>
        <begin position="4"/>
        <end position="33"/>
    </location>
</feature>
<dbReference type="InterPro" id="IPR053927">
    <property type="entry name" value="FlgK_helical"/>
</dbReference>
<keyword evidence="6 7" id="KW-0975">Bacterial flagellum</keyword>
<feature type="domain" description="Flagellar hook-associated protein 1 D2-like" evidence="10">
    <location>
        <begin position="336"/>
        <end position="416"/>
    </location>
</feature>
<feature type="domain" description="Flagellar hook-associated protein FlgK helical" evidence="11">
    <location>
        <begin position="92"/>
        <end position="327"/>
    </location>
</feature>